<sequence length="135" mass="14593">MPRSRSRLCRTILLFVAIGAVAWANVENARSGGARNVAVPGFGEDGLRIWEMRASRALPLADGIVDANDLLLTTFSGPKVETVLKSPNARFRTEDGNATSDSLIHVSGPGYEVSGKGWEWDANRSRIQIKANVKA</sequence>
<dbReference type="AlphaFoldDB" id="A0A382N5U0"/>
<accession>A0A382N5U0</accession>
<dbReference type="EMBL" id="UINC01098207">
    <property type="protein sequence ID" value="SVC56549.1"/>
    <property type="molecule type" value="Genomic_DNA"/>
</dbReference>
<reference evidence="1" key="1">
    <citation type="submission" date="2018-05" db="EMBL/GenBank/DDBJ databases">
        <authorList>
            <person name="Lanie J.A."/>
            <person name="Ng W.-L."/>
            <person name="Kazmierczak K.M."/>
            <person name="Andrzejewski T.M."/>
            <person name="Davidsen T.M."/>
            <person name="Wayne K.J."/>
            <person name="Tettelin H."/>
            <person name="Glass J.I."/>
            <person name="Rusch D."/>
            <person name="Podicherti R."/>
            <person name="Tsui H.-C.T."/>
            <person name="Winkler M.E."/>
        </authorList>
    </citation>
    <scope>NUCLEOTIDE SEQUENCE</scope>
</reference>
<organism evidence="1">
    <name type="scientific">marine metagenome</name>
    <dbReference type="NCBI Taxonomy" id="408172"/>
    <lineage>
        <taxon>unclassified sequences</taxon>
        <taxon>metagenomes</taxon>
        <taxon>ecological metagenomes</taxon>
    </lineage>
</organism>
<gene>
    <name evidence="1" type="ORF">METZ01_LOCUS309403</name>
</gene>
<proteinExistence type="predicted"/>
<feature type="non-terminal residue" evidence="1">
    <location>
        <position position="135"/>
    </location>
</feature>
<protein>
    <recommendedName>
        <fullName evidence="2">LPS export ABC transporter periplasmic protein LptC</fullName>
    </recommendedName>
</protein>
<evidence type="ECO:0008006" key="2">
    <source>
        <dbReference type="Google" id="ProtNLM"/>
    </source>
</evidence>
<name>A0A382N5U0_9ZZZZ</name>
<evidence type="ECO:0000313" key="1">
    <source>
        <dbReference type="EMBL" id="SVC56549.1"/>
    </source>
</evidence>